<protein>
    <submittedName>
        <fullName evidence="2">SPOSA6832_04343-mRNA-1:cds</fullName>
    </submittedName>
</protein>
<feature type="compositionally biased region" description="Basic and acidic residues" evidence="1">
    <location>
        <begin position="168"/>
        <end position="205"/>
    </location>
</feature>
<feature type="region of interest" description="Disordered" evidence="1">
    <location>
        <begin position="1"/>
        <end position="42"/>
    </location>
</feature>
<evidence type="ECO:0000313" key="2">
    <source>
        <dbReference type="EMBL" id="CEQ42517.1"/>
    </source>
</evidence>
<dbReference type="AlphaFoldDB" id="A0A0D6EQY2"/>
<feature type="non-terminal residue" evidence="2">
    <location>
        <position position="1"/>
    </location>
</feature>
<sequence>MRSRKRTRTTSSPSVSSSPSTPASLSPAPPSSSSRPKPSHALRMSYTIGRGEQGVLTFEPYKSYLLPLWRFRTPAIARESSEALWREFEAFGAEGDWVGQDMCRKFVQMGMTRAKRYANHSGGRKYDARSGELLPRSSTHKGAQEKLEASEVFREVWERCKADETYKERRREWEGMKKAWMREHGNEKQEEEKGGEDGKKGETKASGRGRKRRTEAGESEEA</sequence>
<dbReference type="Pfam" id="PF14328">
    <property type="entry name" value="DUF4385"/>
    <property type="match status" value="1"/>
</dbReference>
<evidence type="ECO:0000313" key="3">
    <source>
        <dbReference type="Proteomes" id="UP000243876"/>
    </source>
</evidence>
<name>A0A0D6EQY2_SPOSA</name>
<keyword evidence="3" id="KW-1185">Reference proteome</keyword>
<organism evidence="2 3">
    <name type="scientific">Sporidiobolus salmonicolor</name>
    <name type="common">Yeast-like fungus</name>
    <name type="synonym">Sporobolomyces salmonicolor</name>
    <dbReference type="NCBI Taxonomy" id="5005"/>
    <lineage>
        <taxon>Eukaryota</taxon>
        <taxon>Fungi</taxon>
        <taxon>Dikarya</taxon>
        <taxon>Basidiomycota</taxon>
        <taxon>Pucciniomycotina</taxon>
        <taxon>Microbotryomycetes</taxon>
        <taxon>Sporidiobolales</taxon>
        <taxon>Sporidiobolaceae</taxon>
        <taxon>Sporobolomyces</taxon>
    </lineage>
</organism>
<evidence type="ECO:0000256" key="1">
    <source>
        <dbReference type="SAM" id="MobiDB-lite"/>
    </source>
</evidence>
<feature type="region of interest" description="Disordered" evidence="1">
    <location>
        <begin position="119"/>
        <end position="145"/>
    </location>
</feature>
<dbReference type="Proteomes" id="UP000243876">
    <property type="component" value="Unassembled WGS sequence"/>
</dbReference>
<feature type="region of interest" description="Disordered" evidence="1">
    <location>
        <begin position="168"/>
        <end position="222"/>
    </location>
</feature>
<reference evidence="3" key="1">
    <citation type="submission" date="2015-02" db="EMBL/GenBank/DDBJ databases">
        <authorList>
            <person name="Gon?alves P."/>
        </authorList>
    </citation>
    <scope>NUCLEOTIDE SEQUENCE [LARGE SCALE GENOMIC DNA]</scope>
</reference>
<feature type="compositionally biased region" description="Low complexity" evidence="1">
    <location>
        <begin position="9"/>
        <end position="36"/>
    </location>
</feature>
<dbReference type="OrthoDB" id="2589819at2759"/>
<proteinExistence type="predicted"/>
<dbReference type="InterPro" id="IPR025494">
    <property type="entry name" value="DUF4385"/>
</dbReference>
<accession>A0A0D6EQY2</accession>
<gene>
    <name evidence="2" type="primary">SPOSA6832_04343</name>
</gene>
<dbReference type="EMBL" id="CENE01000028">
    <property type="protein sequence ID" value="CEQ42517.1"/>
    <property type="molecule type" value="Genomic_DNA"/>
</dbReference>